<dbReference type="EMBL" id="AYSO01000016">
    <property type="protein sequence ID" value="KIE46654.1"/>
    <property type="molecule type" value="Genomic_DNA"/>
</dbReference>
<organism evidence="4 5">
    <name type="scientific">Clostridium argentinense CDC 2741</name>
    <dbReference type="NCBI Taxonomy" id="1418104"/>
    <lineage>
        <taxon>Bacteria</taxon>
        <taxon>Bacillati</taxon>
        <taxon>Bacillota</taxon>
        <taxon>Clostridia</taxon>
        <taxon>Eubacteriales</taxon>
        <taxon>Clostridiaceae</taxon>
        <taxon>Clostridium</taxon>
    </lineage>
</organism>
<dbReference type="SUPFAM" id="SSF52499">
    <property type="entry name" value="Isochorismatase-like hydrolases"/>
    <property type="match status" value="1"/>
</dbReference>
<comment type="caution">
    <text evidence="4">The sequence shown here is derived from an EMBL/GenBank/DDBJ whole genome shotgun (WGS) entry which is preliminary data.</text>
</comment>
<proteinExistence type="inferred from homology"/>
<dbReference type="InterPro" id="IPR000868">
    <property type="entry name" value="Isochorismatase-like_dom"/>
</dbReference>
<dbReference type="OrthoDB" id="9785724at2"/>
<keyword evidence="5" id="KW-1185">Reference proteome</keyword>
<dbReference type="STRING" id="29341.RSJ17_19350"/>
<reference evidence="4 5" key="1">
    <citation type="journal article" date="2015" name="Infect. Genet. Evol.">
        <title>Genomic sequences of six botulinum neurotoxin-producing strains representing three clostridial species illustrate the mobility and diversity of botulinum neurotoxin genes.</title>
        <authorList>
            <person name="Smith T.J."/>
            <person name="Hill K.K."/>
            <person name="Xie G."/>
            <person name="Foley B.T."/>
            <person name="Williamson C.H."/>
            <person name="Foster J.T."/>
            <person name="Johnson S.L."/>
            <person name="Chertkov O."/>
            <person name="Teshima H."/>
            <person name="Gibbons H.S."/>
            <person name="Johnsky L.A."/>
            <person name="Karavis M.A."/>
            <person name="Smith L.A."/>
        </authorList>
    </citation>
    <scope>NUCLEOTIDE SEQUENCE [LARGE SCALE GENOMIC DNA]</scope>
    <source>
        <strain evidence="4 5">CDC 2741</strain>
    </source>
</reference>
<evidence type="ECO:0000256" key="1">
    <source>
        <dbReference type="ARBA" id="ARBA00006336"/>
    </source>
</evidence>
<sequence>MIYFCPICGNWVEHSSDGNPNYSGYWASRNIRAGVTNQTIIDKWNTVSPPPAPELKSVAIDPKNSALLILDMETTICKSPRCIASIPNIYNLLTKARKNDMLIVYSLTRVGNPEDIVKQLTPLPGDPIVRSNVDKFYKTNLEEILQKKGIRTVIVTGYAANGAVLHTGTAAAFRGYNVIVPVDCMSANNPYAEQYTAWHMLNSPGTRDHAVLTKVNLISFYHHTQ</sequence>
<name>A0A0C1U158_9CLOT</name>
<gene>
    <name evidence="4" type="ORF">U732_3319</name>
</gene>
<accession>A0A0C1U158</accession>
<keyword evidence="2" id="KW-0378">Hydrolase</keyword>
<comment type="similarity">
    <text evidence="1">Belongs to the isochorismatase family.</text>
</comment>
<dbReference type="PANTHER" id="PTHR43540:SF6">
    <property type="entry name" value="ISOCHORISMATASE-LIKE DOMAIN-CONTAINING PROTEIN"/>
    <property type="match status" value="1"/>
</dbReference>
<dbReference type="AlphaFoldDB" id="A0A0C1U158"/>
<evidence type="ECO:0000259" key="3">
    <source>
        <dbReference type="Pfam" id="PF00857"/>
    </source>
</evidence>
<dbReference type="PANTHER" id="PTHR43540">
    <property type="entry name" value="PEROXYUREIDOACRYLATE/UREIDOACRYLATE AMIDOHYDROLASE-RELATED"/>
    <property type="match status" value="1"/>
</dbReference>
<protein>
    <submittedName>
        <fullName evidence="4">Isochorismatase family protein</fullName>
    </submittedName>
</protein>
<dbReference type="InterPro" id="IPR036380">
    <property type="entry name" value="Isochorismatase-like_sf"/>
</dbReference>
<dbReference type="CDD" id="cd00431">
    <property type="entry name" value="cysteine_hydrolases"/>
    <property type="match status" value="1"/>
</dbReference>
<feature type="domain" description="Isochorismatase-like" evidence="3">
    <location>
        <begin position="65"/>
        <end position="202"/>
    </location>
</feature>
<dbReference type="Gene3D" id="3.40.50.850">
    <property type="entry name" value="Isochorismatase-like"/>
    <property type="match status" value="1"/>
</dbReference>
<evidence type="ECO:0000256" key="2">
    <source>
        <dbReference type="ARBA" id="ARBA00022801"/>
    </source>
</evidence>
<dbReference type="InterPro" id="IPR050272">
    <property type="entry name" value="Isochorismatase-like_hydrls"/>
</dbReference>
<dbReference type="Proteomes" id="UP000031366">
    <property type="component" value="Unassembled WGS sequence"/>
</dbReference>
<dbReference type="RefSeq" id="WP_039633001.1">
    <property type="nucleotide sequence ID" value="NZ_AYSO01000016.1"/>
</dbReference>
<dbReference type="GO" id="GO:0016787">
    <property type="term" value="F:hydrolase activity"/>
    <property type="evidence" value="ECO:0007669"/>
    <property type="project" value="UniProtKB-KW"/>
</dbReference>
<evidence type="ECO:0000313" key="4">
    <source>
        <dbReference type="EMBL" id="KIE46654.1"/>
    </source>
</evidence>
<evidence type="ECO:0000313" key="5">
    <source>
        <dbReference type="Proteomes" id="UP000031366"/>
    </source>
</evidence>
<dbReference type="Pfam" id="PF00857">
    <property type="entry name" value="Isochorismatase"/>
    <property type="match status" value="1"/>
</dbReference>